<sequence length="360" mass="40865">MNTIGSKISDLRKQANMSLQGLADQVDVSKAAIQQYENGASIPGNQILKRIATVLGVDFWEFFRVPKFNISIESVKFRDGNKLNNATEEENEVKKHVLSIVKNYLELESILEAKIDFKNPIEDFIVHSNADVEKAVKKVRRKWKIGNAPIDSLTELLEDKGIKIIALERDTKSGGLSGWVNNIPLIVINNSGAHKRETTRKRFTIAHELGHLLMKFDITNISEDLEEIFCNRFAAAFLFVDEVAFEKFGKNRTSISLGELKDLKETYGISIQSIIFRLSSLKLIDDTIKQEIIKSYDLLLDNGDEHFGNYTKSDEAPIRFRKLIRIALTEKRIEKNKASELSGIPIDELQNLAIKNFDLI</sequence>
<dbReference type="SUPFAM" id="SSF47413">
    <property type="entry name" value="lambda repressor-like DNA-binding domains"/>
    <property type="match status" value="1"/>
</dbReference>
<evidence type="ECO:0000256" key="1">
    <source>
        <dbReference type="ARBA" id="ARBA00007227"/>
    </source>
</evidence>
<name>A0A0P0D1V3_9FLAO</name>
<dbReference type="GO" id="GO:0003677">
    <property type="term" value="F:DNA binding"/>
    <property type="evidence" value="ECO:0007669"/>
    <property type="project" value="InterPro"/>
</dbReference>
<dbReference type="KEGG" id="ahz:APS56_06980"/>
<proteinExistence type="inferred from homology"/>
<dbReference type="SMART" id="SM00530">
    <property type="entry name" value="HTH_XRE"/>
    <property type="match status" value="1"/>
</dbReference>
<accession>A0A0P0D1V3</accession>
<dbReference type="InterPro" id="IPR010982">
    <property type="entry name" value="Lambda_DNA-bd_dom_sf"/>
</dbReference>
<dbReference type="RefSeq" id="WP_054726470.1">
    <property type="nucleotide sequence ID" value="NZ_CP012898.1"/>
</dbReference>
<dbReference type="PROSITE" id="PS50943">
    <property type="entry name" value="HTH_CROC1"/>
    <property type="match status" value="1"/>
</dbReference>
<comment type="similarity">
    <text evidence="1">Belongs to the short-chain fatty acyl-CoA assimilation regulator (ScfR) family.</text>
</comment>
<dbReference type="Pfam" id="PF06114">
    <property type="entry name" value="Peptidase_M78"/>
    <property type="match status" value="1"/>
</dbReference>
<evidence type="ECO:0000313" key="4">
    <source>
        <dbReference type="Proteomes" id="UP000057981"/>
    </source>
</evidence>
<dbReference type="Gene3D" id="1.10.10.2910">
    <property type="match status" value="1"/>
</dbReference>
<evidence type="ECO:0000313" key="3">
    <source>
        <dbReference type="EMBL" id="ALJ04879.1"/>
    </source>
</evidence>
<protein>
    <recommendedName>
        <fullName evidence="2">HTH cro/C1-type domain-containing protein</fullName>
    </recommendedName>
</protein>
<feature type="domain" description="HTH cro/C1-type" evidence="2">
    <location>
        <begin position="8"/>
        <end position="62"/>
    </location>
</feature>
<dbReference type="PANTHER" id="PTHR43236">
    <property type="entry name" value="ANTITOXIN HIGA1"/>
    <property type="match status" value="1"/>
</dbReference>
<organism evidence="3 4">
    <name type="scientific">Pseudalgibacter alginicilyticus</name>
    <dbReference type="NCBI Taxonomy" id="1736674"/>
    <lineage>
        <taxon>Bacteria</taxon>
        <taxon>Pseudomonadati</taxon>
        <taxon>Bacteroidota</taxon>
        <taxon>Flavobacteriia</taxon>
        <taxon>Flavobacteriales</taxon>
        <taxon>Flavobacteriaceae</taxon>
        <taxon>Pseudalgibacter</taxon>
    </lineage>
</organism>
<dbReference type="Proteomes" id="UP000057981">
    <property type="component" value="Chromosome"/>
</dbReference>
<dbReference type="CDD" id="cd00093">
    <property type="entry name" value="HTH_XRE"/>
    <property type="match status" value="1"/>
</dbReference>
<dbReference type="PANTHER" id="PTHR43236:SF1">
    <property type="entry name" value="BLL7220 PROTEIN"/>
    <property type="match status" value="1"/>
</dbReference>
<gene>
    <name evidence="3" type="ORF">APS56_06980</name>
</gene>
<dbReference type="InterPro" id="IPR010359">
    <property type="entry name" value="IrrE_HExxH"/>
</dbReference>
<dbReference type="InterPro" id="IPR001387">
    <property type="entry name" value="Cro/C1-type_HTH"/>
</dbReference>
<keyword evidence="4" id="KW-1185">Reference proteome</keyword>
<reference evidence="3 4" key="1">
    <citation type="submission" date="2015-10" db="EMBL/GenBank/DDBJ databases">
        <authorList>
            <person name="Gilbert D.G."/>
        </authorList>
    </citation>
    <scope>NUCLEOTIDE SEQUENCE [LARGE SCALE GENOMIC DNA]</scope>
    <source>
        <strain evidence="4">HZ-22</strain>
    </source>
</reference>
<dbReference type="Pfam" id="PF01381">
    <property type="entry name" value="HTH_3"/>
    <property type="match status" value="1"/>
</dbReference>
<dbReference type="Gene3D" id="1.10.260.40">
    <property type="entry name" value="lambda repressor-like DNA-binding domains"/>
    <property type="match status" value="1"/>
</dbReference>
<dbReference type="InterPro" id="IPR052345">
    <property type="entry name" value="Rad_response_metalloprotease"/>
</dbReference>
<dbReference type="EMBL" id="CP012898">
    <property type="protein sequence ID" value="ALJ04879.1"/>
    <property type="molecule type" value="Genomic_DNA"/>
</dbReference>
<dbReference type="AlphaFoldDB" id="A0A0P0D1V3"/>
<evidence type="ECO:0000259" key="2">
    <source>
        <dbReference type="PROSITE" id="PS50943"/>
    </source>
</evidence>
<dbReference type="STRING" id="1736674.APS56_06980"/>
<dbReference type="OrthoDB" id="9794834at2"/>